<reference evidence="11" key="1">
    <citation type="submission" date="2023-01" db="EMBL/GenBank/DDBJ databases">
        <title>The genome sequence of Kordiimonadaceae bacterium 6D33.</title>
        <authorList>
            <person name="Liu Y."/>
        </authorList>
    </citation>
    <scope>NUCLEOTIDE SEQUENCE</scope>
    <source>
        <strain evidence="11">6D33</strain>
    </source>
</reference>
<evidence type="ECO:0000256" key="5">
    <source>
        <dbReference type="ARBA" id="ARBA00022475"/>
    </source>
</evidence>
<dbReference type="GO" id="GO:0015628">
    <property type="term" value="P:protein secretion by the type II secretion system"/>
    <property type="evidence" value="ECO:0007669"/>
    <property type="project" value="InterPro"/>
</dbReference>
<evidence type="ECO:0000313" key="12">
    <source>
        <dbReference type="Proteomes" id="UP001217500"/>
    </source>
</evidence>
<keyword evidence="6" id="KW-0997">Cell inner membrane</keyword>
<dbReference type="EMBL" id="CP116805">
    <property type="protein sequence ID" value="WCL53744.1"/>
    <property type="molecule type" value="Genomic_DNA"/>
</dbReference>
<sequence>MNQRTLLATGLAAFAIGLVACLPLSLFLPASGQDGLHYNGASGTVWQGGSVTGVRYKGVPVGTVDIEPSISALLTGAIGGDIRVRGSFLNGTGHVSAGDGIVAQDASLRVALAGLQLPLPLDGALELAGFNARIEGDRCVEASGNVRLVADLAGNAGLLPPLRGTAACEDGQLVLRLQGAARGTNLGLAAWIAPVGGYHLTADLATTEADIRRVLPYMGFVQAGNSFKLEIKGRWQGD</sequence>
<keyword evidence="7" id="KW-0812">Transmembrane</keyword>
<evidence type="ECO:0000256" key="7">
    <source>
        <dbReference type="ARBA" id="ARBA00022692"/>
    </source>
</evidence>
<evidence type="ECO:0000256" key="10">
    <source>
        <dbReference type="ARBA" id="ARBA00030772"/>
    </source>
</evidence>
<dbReference type="GO" id="GO:0005886">
    <property type="term" value="C:plasma membrane"/>
    <property type="evidence" value="ECO:0007669"/>
    <property type="project" value="UniProtKB-SubCell"/>
</dbReference>
<gene>
    <name evidence="11" type="primary">gspN</name>
    <name evidence="11" type="ORF">PH603_14480</name>
</gene>
<evidence type="ECO:0000256" key="4">
    <source>
        <dbReference type="ARBA" id="ARBA00022448"/>
    </source>
</evidence>
<dbReference type="KEGG" id="gso:PH603_14480"/>
<comment type="similarity">
    <text evidence="2">Belongs to the GSP N family.</text>
</comment>
<dbReference type="Proteomes" id="UP001217500">
    <property type="component" value="Chromosome"/>
</dbReference>
<evidence type="ECO:0000256" key="1">
    <source>
        <dbReference type="ARBA" id="ARBA00004533"/>
    </source>
</evidence>
<evidence type="ECO:0000256" key="9">
    <source>
        <dbReference type="ARBA" id="ARBA00023136"/>
    </source>
</evidence>
<dbReference type="GO" id="GO:0015627">
    <property type="term" value="C:type II protein secretion system complex"/>
    <property type="evidence" value="ECO:0007669"/>
    <property type="project" value="InterPro"/>
</dbReference>
<evidence type="ECO:0000256" key="2">
    <source>
        <dbReference type="ARBA" id="ARBA00007208"/>
    </source>
</evidence>
<evidence type="ECO:0000256" key="8">
    <source>
        <dbReference type="ARBA" id="ARBA00022927"/>
    </source>
</evidence>
<proteinExistence type="inferred from homology"/>
<evidence type="ECO:0000313" key="11">
    <source>
        <dbReference type="EMBL" id="WCL53744.1"/>
    </source>
</evidence>
<organism evidence="11 12">
    <name type="scientific">Gimibacter soli</name>
    <dbReference type="NCBI Taxonomy" id="3024400"/>
    <lineage>
        <taxon>Bacteria</taxon>
        <taxon>Pseudomonadati</taxon>
        <taxon>Pseudomonadota</taxon>
        <taxon>Alphaproteobacteria</taxon>
        <taxon>Kordiimonadales</taxon>
        <taxon>Temperatibacteraceae</taxon>
        <taxon>Gimibacter</taxon>
    </lineage>
</organism>
<dbReference type="PROSITE" id="PS51257">
    <property type="entry name" value="PROKAR_LIPOPROTEIN"/>
    <property type="match status" value="1"/>
</dbReference>
<accession>A0AAF0BK09</accession>
<keyword evidence="9" id="KW-0472">Membrane</keyword>
<keyword evidence="8" id="KW-0653">Protein transport</keyword>
<dbReference type="AlphaFoldDB" id="A0AAF0BK09"/>
<dbReference type="InterPro" id="IPR022792">
    <property type="entry name" value="T2SS_protein-GspN"/>
</dbReference>
<dbReference type="RefSeq" id="WP_289503310.1">
    <property type="nucleotide sequence ID" value="NZ_CP116805.1"/>
</dbReference>
<evidence type="ECO:0000256" key="6">
    <source>
        <dbReference type="ARBA" id="ARBA00022519"/>
    </source>
</evidence>
<evidence type="ECO:0000256" key="3">
    <source>
        <dbReference type="ARBA" id="ARBA00021563"/>
    </source>
</evidence>
<name>A0AAF0BK09_9PROT</name>
<keyword evidence="5" id="KW-1003">Cell membrane</keyword>
<protein>
    <recommendedName>
        <fullName evidence="3">Type II secretion system protein N</fullName>
    </recommendedName>
    <alternativeName>
        <fullName evidence="10">General secretion pathway protein N</fullName>
    </alternativeName>
</protein>
<keyword evidence="12" id="KW-1185">Reference proteome</keyword>
<comment type="subcellular location">
    <subcellularLocation>
        <location evidence="1">Cell inner membrane</location>
    </subcellularLocation>
</comment>
<dbReference type="Pfam" id="PF01203">
    <property type="entry name" value="T2SSN"/>
    <property type="match status" value="1"/>
</dbReference>
<keyword evidence="4" id="KW-0813">Transport</keyword>